<feature type="signal peptide" evidence="2">
    <location>
        <begin position="1"/>
        <end position="20"/>
    </location>
</feature>
<feature type="region of interest" description="Disordered" evidence="1">
    <location>
        <begin position="173"/>
        <end position="242"/>
    </location>
</feature>
<feature type="region of interest" description="Disordered" evidence="1">
    <location>
        <begin position="121"/>
        <end position="145"/>
    </location>
</feature>
<keyword evidence="4" id="KW-1185">Reference proteome</keyword>
<feature type="compositionally biased region" description="Polar residues" evidence="1">
    <location>
        <begin position="221"/>
        <end position="233"/>
    </location>
</feature>
<proteinExistence type="predicted"/>
<feature type="chain" id="PRO_5016015935" description="Extracellular membrane protein CFEM domain-containing protein" evidence="2">
    <location>
        <begin position="21"/>
        <end position="271"/>
    </location>
</feature>
<organism evidence="3 4">
    <name type="scientific">Periconia macrospinosa</name>
    <dbReference type="NCBI Taxonomy" id="97972"/>
    <lineage>
        <taxon>Eukaryota</taxon>
        <taxon>Fungi</taxon>
        <taxon>Dikarya</taxon>
        <taxon>Ascomycota</taxon>
        <taxon>Pezizomycotina</taxon>
        <taxon>Dothideomycetes</taxon>
        <taxon>Pleosporomycetidae</taxon>
        <taxon>Pleosporales</taxon>
        <taxon>Massarineae</taxon>
        <taxon>Periconiaceae</taxon>
        <taxon>Periconia</taxon>
    </lineage>
</organism>
<sequence length="271" mass="27515">MPSVSSLAVIATQLLALAAATSTFSRDSKYDWVADSVPSCFKECLESTEEGCHSQQCICSASQSDAFLTTAAECARDKCEKNGLEINVALLVPAQIYCSAVGNTIPSDAIKSAYECAMGGTVPTSTHKSPTSTAKQQSESEFKSTVTSTVTMTSVDDDGHTLRIIQPVAMGPSTLSSGKAVTSTLNGSSSSSTSSASSSSTAAAASPSQSAQVSSPAPTQTAPSGAPSSTQKADNGGGSPFVNMQASDATRWCFSGPIMALGFIAGVFGRA</sequence>
<dbReference type="OrthoDB" id="3695248at2759"/>
<accession>A0A2V1E5U3</accession>
<feature type="compositionally biased region" description="Polar residues" evidence="1">
    <location>
        <begin position="173"/>
        <end position="187"/>
    </location>
</feature>
<keyword evidence="2" id="KW-0732">Signal</keyword>
<dbReference type="EMBL" id="KZ805311">
    <property type="protein sequence ID" value="PVI05917.1"/>
    <property type="molecule type" value="Genomic_DNA"/>
</dbReference>
<evidence type="ECO:0008006" key="5">
    <source>
        <dbReference type="Google" id="ProtNLM"/>
    </source>
</evidence>
<dbReference type="Proteomes" id="UP000244855">
    <property type="component" value="Unassembled WGS sequence"/>
</dbReference>
<evidence type="ECO:0000313" key="4">
    <source>
        <dbReference type="Proteomes" id="UP000244855"/>
    </source>
</evidence>
<protein>
    <recommendedName>
        <fullName evidence="5">Extracellular membrane protein CFEM domain-containing protein</fullName>
    </recommendedName>
</protein>
<feature type="compositionally biased region" description="Polar residues" evidence="1">
    <location>
        <begin position="122"/>
        <end position="139"/>
    </location>
</feature>
<evidence type="ECO:0000256" key="2">
    <source>
        <dbReference type="SAM" id="SignalP"/>
    </source>
</evidence>
<evidence type="ECO:0000313" key="3">
    <source>
        <dbReference type="EMBL" id="PVI05917.1"/>
    </source>
</evidence>
<gene>
    <name evidence="3" type="ORF">DM02DRAFT_650214</name>
</gene>
<dbReference type="STRING" id="97972.A0A2V1E5U3"/>
<evidence type="ECO:0000256" key="1">
    <source>
        <dbReference type="SAM" id="MobiDB-lite"/>
    </source>
</evidence>
<feature type="compositionally biased region" description="Low complexity" evidence="1">
    <location>
        <begin position="188"/>
        <end position="220"/>
    </location>
</feature>
<reference evidence="3 4" key="1">
    <citation type="journal article" date="2018" name="Sci. Rep.">
        <title>Comparative genomics provides insights into the lifestyle and reveals functional heterogeneity of dark septate endophytic fungi.</title>
        <authorList>
            <person name="Knapp D.G."/>
            <person name="Nemeth J.B."/>
            <person name="Barry K."/>
            <person name="Hainaut M."/>
            <person name="Henrissat B."/>
            <person name="Johnson J."/>
            <person name="Kuo A."/>
            <person name="Lim J.H.P."/>
            <person name="Lipzen A."/>
            <person name="Nolan M."/>
            <person name="Ohm R.A."/>
            <person name="Tamas L."/>
            <person name="Grigoriev I.V."/>
            <person name="Spatafora J.W."/>
            <person name="Nagy L.G."/>
            <person name="Kovacs G.M."/>
        </authorList>
    </citation>
    <scope>NUCLEOTIDE SEQUENCE [LARGE SCALE GENOMIC DNA]</scope>
    <source>
        <strain evidence="3 4">DSE2036</strain>
    </source>
</reference>
<dbReference type="AlphaFoldDB" id="A0A2V1E5U3"/>
<name>A0A2V1E5U3_9PLEO</name>